<proteinExistence type="predicted"/>
<organism evidence="2 3">
    <name type="scientific">Carboxylicivirga linearis</name>
    <dbReference type="NCBI Taxonomy" id="1628157"/>
    <lineage>
        <taxon>Bacteria</taxon>
        <taxon>Pseudomonadati</taxon>
        <taxon>Bacteroidota</taxon>
        <taxon>Bacteroidia</taxon>
        <taxon>Marinilabiliales</taxon>
        <taxon>Marinilabiliaceae</taxon>
        <taxon>Carboxylicivirga</taxon>
    </lineage>
</organism>
<dbReference type="Proteomes" id="UP000708576">
    <property type="component" value="Unassembled WGS sequence"/>
</dbReference>
<keyword evidence="1" id="KW-0812">Transmembrane</keyword>
<feature type="transmembrane region" description="Helical" evidence="1">
    <location>
        <begin position="12"/>
        <end position="30"/>
    </location>
</feature>
<reference evidence="2 3" key="1">
    <citation type="journal article" date="2015" name="Int. J. Syst. Evol. Microbiol.">
        <title>Carboxylicivirga linearis sp. nov., isolated from a sea cucumber culture pond.</title>
        <authorList>
            <person name="Wang F.Q."/>
            <person name="Zhou Y.X."/>
            <person name="Lin X.Z."/>
            <person name="Chen G.J."/>
            <person name="Du Z.J."/>
        </authorList>
    </citation>
    <scope>NUCLEOTIDE SEQUENCE [LARGE SCALE GENOMIC DNA]</scope>
    <source>
        <strain evidence="2 3">FB218</strain>
    </source>
</reference>
<evidence type="ECO:0000256" key="1">
    <source>
        <dbReference type="SAM" id="Phobius"/>
    </source>
</evidence>
<gene>
    <name evidence="2" type="ORF">KEM10_22245</name>
</gene>
<sequence>MKIKLKRTRLYTNLILGLFWMILGMTILLTKDTYQWTDFGYAVVAVLYIGHFLYDLRNQYLIIENGTIRKNGLYEFRKKINLNDIHTIKLFAGVYTLKSIKKELKIDTTFIDIDSLGELNKLLKELNLEPGKTPWSK</sequence>
<feature type="transmembrane region" description="Helical" evidence="1">
    <location>
        <begin position="36"/>
        <end position="54"/>
    </location>
</feature>
<evidence type="ECO:0000313" key="2">
    <source>
        <dbReference type="EMBL" id="MBS2101022.1"/>
    </source>
</evidence>
<keyword evidence="1" id="KW-1133">Transmembrane helix</keyword>
<accession>A0ABS5K1I4</accession>
<keyword evidence="3" id="KW-1185">Reference proteome</keyword>
<dbReference type="RefSeq" id="WP_212220000.1">
    <property type="nucleotide sequence ID" value="NZ_JAGUCO010000035.1"/>
</dbReference>
<evidence type="ECO:0008006" key="4">
    <source>
        <dbReference type="Google" id="ProtNLM"/>
    </source>
</evidence>
<evidence type="ECO:0000313" key="3">
    <source>
        <dbReference type="Proteomes" id="UP000708576"/>
    </source>
</evidence>
<name>A0ABS5K1I4_9BACT</name>
<keyword evidence="1" id="KW-0472">Membrane</keyword>
<dbReference type="EMBL" id="JAGUCO010000035">
    <property type="protein sequence ID" value="MBS2101022.1"/>
    <property type="molecule type" value="Genomic_DNA"/>
</dbReference>
<protein>
    <recommendedName>
        <fullName evidence="4">PH domain-containing protein</fullName>
    </recommendedName>
</protein>
<comment type="caution">
    <text evidence="2">The sequence shown here is derived from an EMBL/GenBank/DDBJ whole genome shotgun (WGS) entry which is preliminary data.</text>
</comment>